<reference evidence="5" key="3">
    <citation type="submission" date="2021-06" db="EMBL/GenBank/DDBJ databases">
        <title>Interrogation of the integrated mobile genetic elements in gut-associated Bacteroides with a consensus prediction approach.</title>
        <authorList>
            <person name="Campbell D.E."/>
            <person name="Leigh J.R."/>
            <person name="Kim T."/>
            <person name="England W."/>
            <person name="Whitaker R.J."/>
            <person name="Degnan P.H."/>
        </authorList>
    </citation>
    <scope>NUCLEOTIDE SEQUENCE</scope>
    <source>
        <strain evidence="5">VPI-BTDOT2</strain>
    </source>
</reference>
<dbReference type="EMBL" id="WCRY01000014">
    <property type="protein sequence ID" value="KAB4480408.1"/>
    <property type="molecule type" value="Genomic_DNA"/>
</dbReference>
<sequence length="103" mass="12054">MIPKSQMYLGARIVENDPEEETPVVPYKGTVTAIEETGKGELDYFVYIRLDDESMKQKRISLCCPDKIMTCFPWTIDLEEKQKMEQKMKNKKVPDPSKRHRLS</sequence>
<dbReference type="Proteomes" id="UP001156216">
    <property type="component" value="Chromosome"/>
</dbReference>
<name>A0A0P0EYL9_BACT4</name>
<evidence type="ECO:0000313" key="2">
    <source>
        <dbReference type="EMBL" id="KAB4451360.1"/>
    </source>
</evidence>
<dbReference type="Proteomes" id="UP000283616">
    <property type="component" value="Unassembled WGS sequence"/>
</dbReference>
<reference evidence="7 8" key="2">
    <citation type="journal article" date="2019" name="Nat. Med.">
        <title>A library of human gut bacterial isolates paired with longitudinal multiomics data enables mechanistic microbiome research.</title>
        <authorList>
            <person name="Poyet M."/>
            <person name="Groussin M."/>
            <person name="Gibbons S.M."/>
            <person name="Avila-Pacheco J."/>
            <person name="Jiang X."/>
            <person name="Kearney S.M."/>
            <person name="Perrotta A.R."/>
            <person name="Berdy B."/>
            <person name="Zhao S."/>
            <person name="Lieberman T.D."/>
            <person name="Swanson P.K."/>
            <person name="Smith M."/>
            <person name="Roesemann S."/>
            <person name="Alexander J.E."/>
            <person name="Rich S.A."/>
            <person name="Livny J."/>
            <person name="Vlamakis H."/>
            <person name="Clish C."/>
            <person name="Bullock K."/>
            <person name="Deik A."/>
            <person name="Scott J."/>
            <person name="Pierce K.A."/>
            <person name="Xavier R.J."/>
            <person name="Alm E.J."/>
        </authorList>
    </citation>
    <scope>NUCLEOTIDE SEQUENCE [LARGE SCALE GENOMIC DNA]</scope>
    <source>
        <strain evidence="2 7">BIOML-A160</strain>
        <strain evidence="3 8">BIOML-A162</strain>
    </source>
</reference>
<proteinExistence type="predicted"/>
<evidence type="ECO:0000313" key="4">
    <source>
        <dbReference type="EMBL" id="RHL62437.1"/>
    </source>
</evidence>
<gene>
    <name evidence="4" type="ORF">DW011_06205</name>
    <name evidence="2" type="ORF">GAN75_23345</name>
    <name evidence="3" type="ORF">GAN91_15260</name>
    <name evidence="5" type="ORF">KQP59_10105</name>
</gene>
<dbReference type="EMBL" id="WCRW01000022">
    <property type="protein sequence ID" value="KAB4451360.1"/>
    <property type="molecule type" value="Genomic_DNA"/>
</dbReference>
<protein>
    <submittedName>
        <fullName evidence="2">Transcription-repair coupling factor</fullName>
    </submittedName>
</protein>
<evidence type="ECO:0000313" key="7">
    <source>
        <dbReference type="Proteomes" id="UP000436825"/>
    </source>
</evidence>
<organism evidence="2 7">
    <name type="scientific">Bacteroides thetaiotaomicron</name>
    <dbReference type="NCBI Taxonomy" id="818"/>
    <lineage>
        <taxon>Bacteria</taxon>
        <taxon>Pseudomonadati</taxon>
        <taxon>Bacteroidota</taxon>
        <taxon>Bacteroidia</taxon>
        <taxon>Bacteroidales</taxon>
        <taxon>Bacteroidaceae</taxon>
        <taxon>Bacteroides</taxon>
    </lineage>
</organism>
<evidence type="ECO:0000256" key="1">
    <source>
        <dbReference type="SAM" id="MobiDB-lite"/>
    </source>
</evidence>
<feature type="compositionally biased region" description="Basic and acidic residues" evidence="1">
    <location>
        <begin position="83"/>
        <end position="97"/>
    </location>
</feature>
<dbReference type="EMBL" id="CP083681">
    <property type="protein sequence ID" value="UYU73438.1"/>
    <property type="molecule type" value="Genomic_DNA"/>
</dbReference>
<evidence type="ECO:0000313" key="3">
    <source>
        <dbReference type="EMBL" id="KAB4480408.1"/>
    </source>
</evidence>
<dbReference type="RefSeq" id="WP_004311889.1">
    <property type="nucleotide sequence ID" value="NZ_CAXSTA010000005.1"/>
</dbReference>
<dbReference type="AlphaFoldDB" id="A0A0P0EYL9"/>
<dbReference type="Proteomes" id="UP000436858">
    <property type="component" value="Unassembled WGS sequence"/>
</dbReference>
<dbReference type="EMBL" id="QROV01000005">
    <property type="protein sequence ID" value="RHL62437.1"/>
    <property type="molecule type" value="Genomic_DNA"/>
</dbReference>
<evidence type="ECO:0000313" key="5">
    <source>
        <dbReference type="EMBL" id="UYU73438.1"/>
    </source>
</evidence>
<evidence type="ECO:0000313" key="6">
    <source>
        <dbReference type="Proteomes" id="UP000283616"/>
    </source>
</evidence>
<feature type="region of interest" description="Disordered" evidence="1">
    <location>
        <begin position="83"/>
        <end position="103"/>
    </location>
</feature>
<reference evidence="4 6" key="1">
    <citation type="submission" date="2018-08" db="EMBL/GenBank/DDBJ databases">
        <title>A genome reference for cultivated species of the human gut microbiota.</title>
        <authorList>
            <person name="Zou Y."/>
            <person name="Xue W."/>
            <person name="Luo G."/>
        </authorList>
    </citation>
    <scope>NUCLEOTIDE SEQUENCE [LARGE SCALE GENOMIC DNA]</scope>
    <source>
        <strain evidence="4 6">AF37-12</strain>
    </source>
</reference>
<dbReference type="GeneID" id="75113253"/>
<accession>A0A0P0EYL9</accession>
<dbReference type="Proteomes" id="UP000436825">
    <property type="component" value="Unassembled WGS sequence"/>
</dbReference>
<evidence type="ECO:0000313" key="8">
    <source>
        <dbReference type="Proteomes" id="UP000436858"/>
    </source>
</evidence>
<dbReference type="KEGG" id="btho:Btheta7330_01660"/>